<gene>
    <name evidence="3" type="ORF">J2Z34_000816</name>
</gene>
<dbReference type="Pfam" id="PF08757">
    <property type="entry name" value="CotH"/>
    <property type="match status" value="1"/>
</dbReference>
<comment type="caution">
    <text evidence="3">The sequence shown here is derived from an EMBL/GenBank/DDBJ whole genome shotgun (WGS) entry which is preliminary data.</text>
</comment>
<keyword evidence="2" id="KW-1133">Transmembrane helix</keyword>
<dbReference type="RefSeq" id="WP_209458582.1">
    <property type="nucleotide sequence ID" value="NZ_JAGGKC010000005.1"/>
</dbReference>
<organism evidence="3 4">
    <name type="scientific">Youngiibacter multivorans</name>
    <dbReference type="NCBI Taxonomy" id="937251"/>
    <lineage>
        <taxon>Bacteria</taxon>
        <taxon>Bacillati</taxon>
        <taxon>Bacillota</taxon>
        <taxon>Clostridia</taxon>
        <taxon>Eubacteriales</taxon>
        <taxon>Clostridiaceae</taxon>
        <taxon>Youngiibacter</taxon>
    </lineage>
</organism>
<sequence length="541" mass="60104">MMERADRRNMLKDLLMSILLIAASVLVLLSLPFESFAAEASEIPSDSYFQRDAVMEVDITIDEELLSDMLQNAAEEEYRSADITINGDTYSGVKIRTKGNSSLSSVSRSGGERYSFKVELGDDLQLNLNNMYSDPSYMREFLSYEIMEKFGLKVPLFSYAKVSINGEYFGLYLAVESILEPYLERNFEYADGDLYKSDGNTLAYLDDNEASYTGLEIKTNKEDYDFGKVTDLLNSIESGVDIEKYLDVDSALRYIAANTALMNFDSYLGNFGHNYYLYEVDGKFTILPWDYNMSFGGFGMGASSASSVYIDEPVQGSLSSRPLVKVLLSNREYLERYHGYLEEMADSYLTEEYLGKRIKELDSLIGELVRTDPTAFFTYEEYQENISDVTEEDLEGLQADMVETDMQVPKAIVPEGRLPGGNGAPGKDMQGGMMQGSPIRLKLAAFSMAENIALQLSGEKPSANGGNGSAGGMQGGRNGGNDKGVPFDARMDYRNREASAPAAALTDNSRNSWIAAGLAIAMAVFLVVLLVRKRRRYDKIS</sequence>
<dbReference type="PANTHER" id="PTHR40050">
    <property type="entry name" value="INNER SPORE COAT PROTEIN H"/>
    <property type="match status" value="1"/>
</dbReference>
<dbReference type="InterPro" id="IPR014867">
    <property type="entry name" value="Spore_coat_CotH_CotH2/3/7"/>
</dbReference>
<accession>A0ABS4G1C4</accession>
<evidence type="ECO:0000313" key="4">
    <source>
        <dbReference type="Proteomes" id="UP001519271"/>
    </source>
</evidence>
<keyword evidence="2" id="KW-0812">Transmembrane</keyword>
<feature type="region of interest" description="Disordered" evidence="1">
    <location>
        <begin position="458"/>
        <end position="485"/>
    </location>
</feature>
<keyword evidence="3" id="KW-0167">Capsid protein</keyword>
<keyword evidence="2" id="KW-0472">Membrane</keyword>
<feature type="compositionally biased region" description="Gly residues" evidence="1">
    <location>
        <begin position="465"/>
        <end position="482"/>
    </location>
</feature>
<evidence type="ECO:0000313" key="3">
    <source>
        <dbReference type="EMBL" id="MBP1918344.1"/>
    </source>
</evidence>
<evidence type="ECO:0000256" key="2">
    <source>
        <dbReference type="SAM" id="Phobius"/>
    </source>
</evidence>
<dbReference type="PANTHER" id="PTHR40050:SF1">
    <property type="entry name" value="INNER SPORE COAT PROTEIN H"/>
    <property type="match status" value="1"/>
</dbReference>
<evidence type="ECO:0000256" key="1">
    <source>
        <dbReference type="SAM" id="MobiDB-lite"/>
    </source>
</evidence>
<proteinExistence type="predicted"/>
<protein>
    <submittedName>
        <fullName evidence="3">Spore coat protein CotH</fullName>
    </submittedName>
</protein>
<dbReference type="EMBL" id="JAGGKC010000005">
    <property type="protein sequence ID" value="MBP1918344.1"/>
    <property type="molecule type" value="Genomic_DNA"/>
</dbReference>
<dbReference type="Proteomes" id="UP001519271">
    <property type="component" value="Unassembled WGS sequence"/>
</dbReference>
<keyword evidence="3" id="KW-0946">Virion</keyword>
<name>A0ABS4G1C4_9CLOT</name>
<feature type="transmembrane region" description="Helical" evidence="2">
    <location>
        <begin position="513"/>
        <end position="531"/>
    </location>
</feature>
<reference evidence="3 4" key="1">
    <citation type="submission" date="2021-03" db="EMBL/GenBank/DDBJ databases">
        <title>Genomic Encyclopedia of Type Strains, Phase IV (KMG-IV): sequencing the most valuable type-strain genomes for metagenomic binning, comparative biology and taxonomic classification.</title>
        <authorList>
            <person name="Goeker M."/>
        </authorList>
    </citation>
    <scope>NUCLEOTIDE SEQUENCE [LARGE SCALE GENOMIC DNA]</scope>
    <source>
        <strain evidence="3 4">DSM 6139</strain>
    </source>
</reference>
<keyword evidence="4" id="KW-1185">Reference proteome</keyword>